<evidence type="ECO:0000313" key="2">
    <source>
        <dbReference type="Proteomes" id="UP001176961"/>
    </source>
</evidence>
<proteinExistence type="predicted"/>
<name>A0AA36M4H3_CYLNA</name>
<sequence>MNKTVDWIQQIQILQEFKTDPVLLVEMCVNPYEMQFSHIGSAYLCVQDSHANIPGSQHERPCESAADLGAALLNAFDVNPACEVAPPNLYQCRRRLFFLNKCLQRYRLDTVTVS</sequence>
<dbReference type="Proteomes" id="UP001176961">
    <property type="component" value="Unassembled WGS sequence"/>
</dbReference>
<keyword evidence="2" id="KW-1185">Reference proteome</keyword>
<dbReference type="EMBL" id="CATQJL010000223">
    <property type="protein sequence ID" value="CAJ0598504.1"/>
    <property type="molecule type" value="Genomic_DNA"/>
</dbReference>
<protein>
    <submittedName>
        <fullName evidence="1">Uncharacterized protein</fullName>
    </submittedName>
</protein>
<accession>A0AA36M4H3</accession>
<evidence type="ECO:0000313" key="1">
    <source>
        <dbReference type="EMBL" id="CAJ0598504.1"/>
    </source>
</evidence>
<dbReference type="AlphaFoldDB" id="A0AA36M4H3"/>
<comment type="caution">
    <text evidence="1">The sequence shown here is derived from an EMBL/GenBank/DDBJ whole genome shotgun (WGS) entry which is preliminary data.</text>
</comment>
<reference evidence="1" key="1">
    <citation type="submission" date="2023-07" db="EMBL/GenBank/DDBJ databases">
        <authorList>
            <consortium name="CYATHOMIX"/>
        </authorList>
    </citation>
    <scope>NUCLEOTIDE SEQUENCE</scope>
    <source>
        <strain evidence="1">N/A</strain>
    </source>
</reference>
<organism evidence="1 2">
    <name type="scientific">Cylicocyclus nassatus</name>
    <name type="common">Nematode worm</name>
    <dbReference type="NCBI Taxonomy" id="53992"/>
    <lineage>
        <taxon>Eukaryota</taxon>
        <taxon>Metazoa</taxon>
        <taxon>Ecdysozoa</taxon>
        <taxon>Nematoda</taxon>
        <taxon>Chromadorea</taxon>
        <taxon>Rhabditida</taxon>
        <taxon>Rhabditina</taxon>
        <taxon>Rhabditomorpha</taxon>
        <taxon>Strongyloidea</taxon>
        <taxon>Strongylidae</taxon>
        <taxon>Cylicocyclus</taxon>
    </lineage>
</organism>
<gene>
    <name evidence="1" type="ORF">CYNAS_LOCUS10487</name>
</gene>